<proteinExistence type="predicted"/>
<organism evidence="1 2">
    <name type="scientific">Neophaeococcomyces mojaviensis</name>
    <dbReference type="NCBI Taxonomy" id="3383035"/>
    <lineage>
        <taxon>Eukaryota</taxon>
        <taxon>Fungi</taxon>
        <taxon>Dikarya</taxon>
        <taxon>Ascomycota</taxon>
        <taxon>Pezizomycotina</taxon>
        <taxon>Eurotiomycetes</taxon>
        <taxon>Chaetothyriomycetidae</taxon>
        <taxon>Chaetothyriales</taxon>
        <taxon>Chaetothyriales incertae sedis</taxon>
        <taxon>Neophaeococcomyces</taxon>
    </lineage>
</organism>
<dbReference type="Proteomes" id="UP001172386">
    <property type="component" value="Unassembled WGS sequence"/>
</dbReference>
<evidence type="ECO:0000313" key="1">
    <source>
        <dbReference type="EMBL" id="KAJ9657495.1"/>
    </source>
</evidence>
<name>A0ACC3A920_9EURO</name>
<comment type="caution">
    <text evidence="1">The sequence shown here is derived from an EMBL/GenBank/DDBJ whole genome shotgun (WGS) entry which is preliminary data.</text>
</comment>
<keyword evidence="2" id="KW-1185">Reference proteome</keyword>
<protein>
    <submittedName>
        <fullName evidence="1">Uncharacterized protein</fullName>
    </submittedName>
</protein>
<accession>A0ACC3A920</accession>
<reference evidence="1" key="1">
    <citation type="submission" date="2022-10" db="EMBL/GenBank/DDBJ databases">
        <title>Culturing micro-colonial fungi from biological soil crusts in the Mojave desert and describing Neophaeococcomyces mojavensis, and introducing the new genera and species Taxawa tesnikishii.</title>
        <authorList>
            <person name="Kurbessoian T."/>
            <person name="Stajich J.E."/>
        </authorList>
    </citation>
    <scope>NUCLEOTIDE SEQUENCE</scope>
    <source>
        <strain evidence="1">JES_112</strain>
    </source>
</reference>
<evidence type="ECO:0000313" key="2">
    <source>
        <dbReference type="Proteomes" id="UP001172386"/>
    </source>
</evidence>
<dbReference type="EMBL" id="JAPDRQ010000063">
    <property type="protein sequence ID" value="KAJ9657495.1"/>
    <property type="molecule type" value="Genomic_DNA"/>
</dbReference>
<sequence length="390" mass="43065">MSAPAPSVIDIASQIQVNAAIVDNYLRSNSLPPLSLAEDAFPFFPGTGPTAIDPFPSVPTEVAEARRSLRDSCELLLHLASTPAEVLFWNIACSHHHSGACLQYVYHFSLADAVPLKDQISFSDLANKTGVDERQCTRILRMLMTQHVFYEPVPGHVSHTAMSKLLTVPSLRDSIGYLLEEGFIGAGKISEAAEKYPGSQERNHAPWNVGHGIDLPTFEFFETSPKRMARFFGNMENMGGQDSYNIRHLIDGYDWEALGAGKVVDMGGSTGHVSLAISKKAPKLNFIVQDLENVVHDMRERTNEQPGYEKISFEAHNFFTPQPVKDADVYLLRFICHDYSDKYAAKILQSLVPALGPKSKVLIFDGVMPAPGTVGRLEERKARYVSPSTT</sequence>
<gene>
    <name evidence="1" type="ORF">H2198_004256</name>
</gene>